<protein>
    <submittedName>
        <fullName evidence="2">L-proline glycine betaine ABC transport system permease protein ProW</fullName>
    </submittedName>
</protein>
<feature type="compositionally biased region" description="Basic residues" evidence="1">
    <location>
        <begin position="605"/>
        <end position="651"/>
    </location>
</feature>
<feature type="compositionally biased region" description="Basic and acidic residues" evidence="1">
    <location>
        <begin position="591"/>
        <end position="604"/>
    </location>
</feature>
<accession>A0A6J4RNZ9</accession>
<organism evidence="2">
    <name type="scientific">uncultured Solirubrobacteraceae bacterium</name>
    <dbReference type="NCBI Taxonomy" id="1162706"/>
    <lineage>
        <taxon>Bacteria</taxon>
        <taxon>Bacillati</taxon>
        <taxon>Actinomycetota</taxon>
        <taxon>Thermoleophilia</taxon>
        <taxon>Solirubrobacterales</taxon>
        <taxon>Solirubrobacteraceae</taxon>
        <taxon>environmental samples</taxon>
    </lineage>
</organism>
<proteinExistence type="predicted"/>
<reference evidence="2" key="1">
    <citation type="submission" date="2020-02" db="EMBL/GenBank/DDBJ databases">
        <authorList>
            <person name="Meier V. D."/>
        </authorList>
    </citation>
    <scope>NUCLEOTIDE SEQUENCE</scope>
    <source>
        <strain evidence="2">AVDCRST_MAG65</strain>
    </source>
</reference>
<evidence type="ECO:0000256" key="1">
    <source>
        <dbReference type="SAM" id="MobiDB-lite"/>
    </source>
</evidence>
<feature type="compositionally biased region" description="Basic and acidic residues" evidence="1">
    <location>
        <begin position="475"/>
        <end position="505"/>
    </location>
</feature>
<feature type="compositionally biased region" description="Basic and acidic residues" evidence="1">
    <location>
        <begin position="88"/>
        <end position="98"/>
    </location>
</feature>
<feature type="compositionally biased region" description="Basic and acidic residues" evidence="1">
    <location>
        <begin position="269"/>
        <end position="283"/>
    </location>
</feature>
<feature type="compositionally biased region" description="Low complexity" evidence="1">
    <location>
        <begin position="655"/>
        <end position="667"/>
    </location>
</feature>
<dbReference type="AlphaFoldDB" id="A0A6J4RNZ9"/>
<feature type="compositionally biased region" description="Basic and acidic residues" evidence="1">
    <location>
        <begin position="292"/>
        <end position="319"/>
    </location>
</feature>
<feature type="compositionally biased region" description="Low complexity" evidence="1">
    <location>
        <begin position="250"/>
        <end position="268"/>
    </location>
</feature>
<feature type="compositionally biased region" description="Basic and acidic residues" evidence="1">
    <location>
        <begin position="144"/>
        <end position="154"/>
    </location>
</feature>
<feature type="compositionally biased region" description="Basic and acidic residues" evidence="1">
    <location>
        <begin position="208"/>
        <end position="217"/>
    </location>
</feature>
<feature type="compositionally biased region" description="Basic and acidic residues" evidence="1">
    <location>
        <begin position="374"/>
        <end position="385"/>
    </location>
</feature>
<feature type="compositionally biased region" description="Basic residues" evidence="1">
    <location>
        <begin position="77"/>
        <end position="87"/>
    </location>
</feature>
<feature type="compositionally biased region" description="Basic residues" evidence="1">
    <location>
        <begin position="114"/>
        <end position="123"/>
    </location>
</feature>
<feature type="compositionally biased region" description="Basic residues" evidence="1">
    <location>
        <begin position="320"/>
        <end position="329"/>
    </location>
</feature>
<gene>
    <name evidence="2" type="ORF">AVDCRST_MAG65-909</name>
</gene>
<feature type="region of interest" description="Disordered" evidence="1">
    <location>
        <begin position="20"/>
        <end position="521"/>
    </location>
</feature>
<feature type="compositionally biased region" description="Basic residues" evidence="1">
    <location>
        <begin position="670"/>
        <end position="679"/>
    </location>
</feature>
<sequence length="679" mass="72744">GGRQRPDRCAQPAGRLRALARQAGARGRPRPAPGDRLRAVARPASVAGDAQLAGAARTAQRAPGLAARPALGSRSEHRLRHLRRLPRDRRLAGRRSERPAAGAHLARNGDCRRAARPALRRLARGGDRRPGVRLPRAHGALGGEHPDARPDAGRGDPVAGAGSSARHRGRALGPLPPRDLAGAGRHADRAGVRLPDAGGDPLLRRPGGRGDRDDDLRGAAGGAHHRAGHPRGDSGHGRGVPGDGRHARADAGQGPAAAGAPTAAAGGQPDDHVRALAGGDRRPDRRARPRRCGHERAVLERRPGAAGGDRDRDHGDRPRPRNGGHRRAHRPDAAPPHRRCACEGPPRDDRHLRRDRRGGRHRALPGPHRGLPRRVRDRDLHLPDHHPRRAAGRDPVGARLRAGSGVAGLRHHGADRQLPRALRPRAAARGARRGAVVGDAGQPVGHGPRGQRHARGGGDLPDALRHRRHGCLGRGDGHRLPGAGRHGDSGRARHRLRDLGRREPARGPGDATGARHAADAAAARLHHPLHLPHAGLARPRRGRLGALRRAGDHPAGRLRPARGAARRRRVLRGVRRHQSPDPHQGQAAAGARRDHAGRQPGDHHGARRGRHRRPGRLRRARRRGRPRTAAQRVRRRRGGLAGHPRARHRARPRDPGAAHLTRPAAEPAPRPRRKTSGSI</sequence>
<feature type="compositionally biased region" description="Low complexity" evidence="1">
    <location>
        <begin position="509"/>
        <end position="521"/>
    </location>
</feature>
<evidence type="ECO:0000313" key="2">
    <source>
        <dbReference type="EMBL" id="CAA9472763.1"/>
    </source>
</evidence>
<feature type="non-terminal residue" evidence="2">
    <location>
        <position position="679"/>
    </location>
</feature>
<feature type="region of interest" description="Disordered" evidence="1">
    <location>
        <begin position="547"/>
        <end position="679"/>
    </location>
</feature>
<dbReference type="EMBL" id="CADCVL010000150">
    <property type="protein sequence ID" value="CAA9472763.1"/>
    <property type="molecule type" value="Genomic_DNA"/>
</dbReference>
<feature type="compositionally biased region" description="Basic residues" evidence="1">
    <location>
        <begin position="564"/>
        <end position="577"/>
    </location>
</feature>
<name>A0A6J4RNZ9_9ACTN</name>
<feature type="compositionally biased region" description="Basic residues" evidence="1">
    <location>
        <begin position="353"/>
        <end position="363"/>
    </location>
</feature>
<feature type="non-terminal residue" evidence="2">
    <location>
        <position position="1"/>
    </location>
</feature>
<feature type="compositionally biased region" description="Low complexity" evidence="1">
    <location>
        <begin position="419"/>
        <end position="442"/>
    </location>
</feature>